<feature type="chain" id="PRO_5020298709" description="DUF7587 domain-containing protein" evidence="1">
    <location>
        <begin position="21"/>
        <end position="195"/>
    </location>
</feature>
<dbReference type="Proteomes" id="UP000294847">
    <property type="component" value="Chromosome 6"/>
</dbReference>
<sequence length="195" mass="21842">MYFFRAISLLFLLLAALITALPISVLDRRNVPPRRGDSILYRGTSREEGNSVLDGEPVRPKGASNPQGYLYLKGDDFENVRAHVLGRLGDKNSRTPFISTTPSRTIAEGFLSRNPKTGEVDGALLMIDRAALACENQIYPTNRNFKEHGQIYPFKEQKEVTVKGEIPSSAVRAVVFYQNGKKATLHNPHYEPEYC</sequence>
<dbReference type="InterPro" id="IPR056009">
    <property type="entry name" value="DUF7587"/>
</dbReference>
<accession>A0A4P7NPP5</accession>
<dbReference type="SUPFAM" id="SSF56399">
    <property type="entry name" value="ADP-ribosylation"/>
    <property type="match status" value="1"/>
</dbReference>
<dbReference type="EMBL" id="CP034209">
    <property type="protein sequence ID" value="QBZ64345.1"/>
    <property type="molecule type" value="Genomic_DNA"/>
</dbReference>
<gene>
    <name evidence="3" type="ORF">PoMZ_06041</name>
</gene>
<dbReference type="Pfam" id="PF24494">
    <property type="entry name" value="DUF7587"/>
    <property type="match status" value="1"/>
</dbReference>
<feature type="signal peptide" evidence="1">
    <location>
        <begin position="1"/>
        <end position="20"/>
    </location>
</feature>
<protein>
    <recommendedName>
        <fullName evidence="2">DUF7587 domain-containing protein</fullName>
    </recommendedName>
</protein>
<dbReference type="AlphaFoldDB" id="A0A4P7NPP5"/>
<name>A0A4P7NPP5_PYROR</name>
<evidence type="ECO:0000256" key="1">
    <source>
        <dbReference type="SAM" id="SignalP"/>
    </source>
</evidence>
<dbReference type="Gene3D" id="3.90.210.10">
    <property type="entry name" value="Heat-Labile Enterotoxin, subunit A"/>
    <property type="match status" value="1"/>
</dbReference>
<evidence type="ECO:0000313" key="3">
    <source>
        <dbReference type="EMBL" id="QBZ64345.1"/>
    </source>
</evidence>
<organism evidence="3 4">
    <name type="scientific">Pyricularia oryzae</name>
    <name type="common">Rice blast fungus</name>
    <name type="synonym">Magnaporthe oryzae</name>
    <dbReference type="NCBI Taxonomy" id="318829"/>
    <lineage>
        <taxon>Eukaryota</taxon>
        <taxon>Fungi</taxon>
        <taxon>Dikarya</taxon>
        <taxon>Ascomycota</taxon>
        <taxon>Pezizomycotina</taxon>
        <taxon>Sordariomycetes</taxon>
        <taxon>Sordariomycetidae</taxon>
        <taxon>Magnaporthales</taxon>
        <taxon>Pyriculariaceae</taxon>
        <taxon>Pyricularia</taxon>
    </lineage>
</organism>
<evidence type="ECO:0000313" key="4">
    <source>
        <dbReference type="Proteomes" id="UP000294847"/>
    </source>
</evidence>
<feature type="domain" description="DUF7587" evidence="2">
    <location>
        <begin position="65"/>
        <end position="175"/>
    </location>
</feature>
<keyword evidence="1" id="KW-0732">Signal</keyword>
<evidence type="ECO:0000259" key="2">
    <source>
        <dbReference type="Pfam" id="PF24494"/>
    </source>
</evidence>
<dbReference type="VEuPathDB" id="FungiDB:M_BR32_EuGene_00125941"/>
<proteinExistence type="predicted"/>
<reference evidence="3 4" key="1">
    <citation type="journal article" date="2019" name="Mol. Biol. Evol.">
        <title>Blast fungal genomes show frequent chromosomal changes, gene gains and losses, and effector gene turnover.</title>
        <authorList>
            <person name="Gomez Luciano L.B."/>
            <person name="Jason Tsai I."/>
            <person name="Chuma I."/>
            <person name="Tosa Y."/>
            <person name="Chen Y.H."/>
            <person name="Li J.Y."/>
            <person name="Li M.Y."/>
            <person name="Jade Lu M.Y."/>
            <person name="Nakayashiki H."/>
            <person name="Li W.H."/>
        </authorList>
    </citation>
    <scope>NUCLEOTIDE SEQUENCE [LARGE SCALE GENOMIC DNA]</scope>
    <source>
        <strain evidence="3">MZ5-1-6</strain>
    </source>
</reference>